<dbReference type="RefSeq" id="WP_191070837.1">
    <property type="nucleotide sequence ID" value="NZ_JACRUO010000001.1"/>
</dbReference>
<evidence type="ECO:0000313" key="6">
    <source>
        <dbReference type="EMBL" id="MBD3688729.1"/>
    </source>
</evidence>
<reference evidence="6 7" key="1">
    <citation type="submission" date="2020-08" db="EMBL/GenBank/DDBJ databases">
        <title>Winkia gen. nov., sp. nov., isolated from faeces of the Anser albifrons in China.</title>
        <authorList>
            <person name="Liu Q."/>
        </authorList>
    </citation>
    <scope>NUCLEOTIDE SEQUENCE [LARGE SCALE GENOMIC DNA]</scope>
    <source>
        <strain evidence="6 7">C62</strain>
    </source>
</reference>
<dbReference type="Gene3D" id="3.30.2130.10">
    <property type="entry name" value="VC0802-like"/>
    <property type="match status" value="1"/>
</dbReference>
<dbReference type="InterPro" id="IPR003099">
    <property type="entry name" value="Prephen_DH"/>
</dbReference>
<dbReference type="InterPro" id="IPR046826">
    <property type="entry name" value="PDH_N"/>
</dbReference>
<feature type="domain" description="Prephenate/arogenate dehydrogenase" evidence="5">
    <location>
        <begin position="7"/>
        <end position="288"/>
    </location>
</feature>
<dbReference type="InterPro" id="IPR050812">
    <property type="entry name" value="Preph/Arog_dehydrog"/>
</dbReference>
<dbReference type="AlphaFoldDB" id="A0A8I0GES2"/>
<dbReference type="GO" id="GO:0004665">
    <property type="term" value="F:prephenate dehydrogenase (NADP+) activity"/>
    <property type="evidence" value="ECO:0007669"/>
    <property type="project" value="InterPro"/>
</dbReference>
<evidence type="ECO:0000256" key="4">
    <source>
        <dbReference type="ARBA" id="ARBA00029440"/>
    </source>
</evidence>
<dbReference type="GO" id="GO:0008977">
    <property type="term" value="F:prephenate dehydrogenase (NAD+) activity"/>
    <property type="evidence" value="ECO:0007669"/>
    <property type="project" value="UniProtKB-EC"/>
</dbReference>
<keyword evidence="2 6" id="KW-0560">Oxidoreductase</keyword>
<dbReference type="GO" id="GO:0006571">
    <property type="term" value="P:tyrosine biosynthetic process"/>
    <property type="evidence" value="ECO:0007669"/>
    <property type="project" value="InterPro"/>
</dbReference>
<dbReference type="PANTHER" id="PTHR21363">
    <property type="entry name" value="PREPHENATE DEHYDROGENASE"/>
    <property type="match status" value="1"/>
</dbReference>
<evidence type="ECO:0000313" key="7">
    <source>
        <dbReference type="Proteomes" id="UP000627538"/>
    </source>
</evidence>
<dbReference type="NCBIfam" id="NF005112">
    <property type="entry name" value="PRK06545.2-4"/>
    <property type="match status" value="1"/>
</dbReference>
<organism evidence="6 7">
    <name type="scientific">Nanchangia anserum</name>
    <dbReference type="NCBI Taxonomy" id="2692125"/>
    <lineage>
        <taxon>Bacteria</taxon>
        <taxon>Bacillati</taxon>
        <taxon>Actinomycetota</taxon>
        <taxon>Actinomycetes</taxon>
        <taxon>Actinomycetales</taxon>
        <taxon>Actinomycetaceae</taxon>
        <taxon>Nanchangia</taxon>
    </lineage>
</organism>
<dbReference type="GO" id="GO:0070403">
    <property type="term" value="F:NAD+ binding"/>
    <property type="evidence" value="ECO:0007669"/>
    <property type="project" value="InterPro"/>
</dbReference>
<dbReference type="NCBIfam" id="NF005111">
    <property type="entry name" value="PRK06545.2-3"/>
    <property type="match status" value="1"/>
</dbReference>
<dbReference type="SUPFAM" id="SSF51735">
    <property type="entry name" value="NAD(P)-binding Rossmann-fold domains"/>
    <property type="match status" value="1"/>
</dbReference>
<dbReference type="SUPFAM" id="SSF55021">
    <property type="entry name" value="ACT-like"/>
    <property type="match status" value="1"/>
</dbReference>
<dbReference type="PANTHER" id="PTHR21363:SF0">
    <property type="entry name" value="PREPHENATE DEHYDROGENASE [NADP(+)]"/>
    <property type="match status" value="1"/>
</dbReference>
<name>A0A8I0GES2_9ACTO</name>
<evidence type="ECO:0000256" key="1">
    <source>
        <dbReference type="ARBA" id="ARBA00007964"/>
    </source>
</evidence>
<dbReference type="CDD" id="cd02116">
    <property type="entry name" value="ACT"/>
    <property type="match status" value="1"/>
</dbReference>
<evidence type="ECO:0000256" key="3">
    <source>
        <dbReference type="ARBA" id="ARBA00023141"/>
    </source>
</evidence>
<proteinExistence type="inferred from homology"/>
<dbReference type="SUPFAM" id="SSF48179">
    <property type="entry name" value="6-phosphogluconate dehydrogenase C-terminal domain-like"/>
    <property type="match status" value="1"/>
</dbReference>
<comment type="similarity">
    <text evidence="1">Belongs to the prephenate/arogenate dehydrogenase family.</text>
</comment>
<dbReference type="InterPro" id="IPR045865">
    <property type="entry name" value="ACT-like_dom_sf"/>
</dbReference>
<dbReference type="Gene3D" id="3.40.50.720">
    <property type="entry name" value="NAD(P)-binding Rossmann-like Domain"/>
    <property type="match status" value="1"/>
</dbReference>
<dbReference type="InterPro" id="IPR046825">
    <property type="entry name" value="PDH_C"/>
</dbReference>
<dbReference type="InterPro" id="IPR036291">
    <property type="entry name" value="NAD(P)-bd_dom_sf"/>
</dbReference>
<evidence type="ECO:0000256" key="2">
    <source>
        <dbReference type="ARBA" id="ARBA00023002"/>
    </source>
</evidence>
<comment type="caution">
    <text evidence="6">The sequence shown here is derived from an EMBL/GenBank/DDBJ whole genome shotgun (WGS) entry which is preliminary data.</text>
</comment>
<dbReference type="EMBL" id="JACRUO010000001">
    <property type="protein sequence ID" value="MBD3688729.1"/>
    <property type="molecule type" value="Genomic_DNA"/>
</dbReference>
<dbReference type="Gene3D" id="1.10.3660.10">
    <property type="entry name" value="6-phosphogluconate dehydrogenase C-terminal like domain"/>
    <property type="match status" value="1"/>
</dbReference>
<dbReference type="Pfam" id="PF20463">
    <property type="entry name" value="PDH_C"/>
    <property type="match status" value="1"/>
</dbReference>
<dbReference type="PROSITE" id="PS51176">
    <property type="entry name" value="PDH_ADH"/>
    <property type="match status" value="1"/>
</dbReference>
<gene>
    <name evidence="6" type="ORF">H8R10_00510</name>
</gene>
<dbReference type="Proteomes" id="UP000627538">
    <property type="component" value="Unassembled WGS sequence"/>
</dbReference>
<dbReference type="EC" id="1.3.1.12" evidence="6"/>
<dbReference type="InterPro" id="IPR008927">
    <property type="entry name" value="6-PGluconate_DH-like_C_sf"/>
</dbReference>
<accession>A0A8I0GES2</accession>
<protein>
    <submittedName>
        <fullName evidence="6">Prephenate dehydrogenase</fullName>
        <ecNumber evidence="6">1.3.1.12</ecNumber>
    </submittedName>
</protein>
<evidence type="ECO:0000259" key="5">
    <source>
        <dbReference type="PROSITE" id="PS51176"/>
    </source>
</evidence>
<keyword evidence="3" id="KW-0057">Aromatic amino acid biosynthesis</keyword>
<keyword evidence="3" id="KW-0028">Amino-acid biosynthesis</keyword>
<comment type="pathway">
    <text evidence="4">Amino-acid biosynthesis.</text>
</comment>
<keyword evidence="7" id="KW-1185">Reference proteome</keyword>
<dbReference type="Pfam" id="PF02153">
    <property type="entry name" value="PDH_N"/>
    <property type="match status" value="1"/>
</dbReference>
<sequence>MSAQTTGPVLIVGTGLLGTSIGMALRRLGVEVELADASPSALALARDMGAGMIAHEGVDPALVVVATPPDVTARVIDEALREHPRAIVTDVASVKTIIARELEACGADTTRYVGSHPMAGRERSGAGAADADLFRQRPWVIAPVAGSAERAIRIVRSLALDVGALPLDYRAEDHDAAVACVSHVPQLMASLLAASLTRAPQEALGLSGQGLRDSTRIAHSDPRLWAAIVGGNSREIAEVLRGISRDLLDLLHSLDSAAGDPLAPGLVAQVTKVLEAGNDGVERIPGKHGGAPRRYAEVSVLVPDTPGHLGRLFTELGEADVNIEDFALEHSAGAPMGVGRVLVDPAAAAPARAWLTDHGWTVLDGAH</sequence>